<evidence type="ECO:0000256" key="1">
    <source>
        <dbReference type="ARBA" id="ARBA00023015"/>
    </source>
</evidence>
<dbReference type="InterPro" id="IPR046335">
    <property type="entry name" value="LacI/GalR-like_sensor"/>
</dbReference>
<gene>
    <name evidence="5" type="ORF">ACFOUW_16330</name>
</gene>
<dbReference type="Pfam" id="PF00356">
    <property type="entry name" value="LacI"/>
    <property type="match status" value="1"/>
</dbReference>
<feature type="domain" description="HTH lacI-type" evidence="4">
    <location>
        <begin position="1"/>
        <end position="50"/>
    </location>
</feature>
<dbReference type="Proteomes" id="UP001595699">
    <property type="component" value="Unassembled WGS sequence"/>
</dbReference>
<accession>A0ABV7YAS8</accession>
<comment type="caution">
    <text evidence="5">The sequence shown here is derived from an EMBL/GenBank/DDBJ whole genome shotgun (WGS) entry which is preliminary data.</text>
</comment>
<sequence>MARAAGVSPATVSRVLNGHGTVDPSLAKRVRATTAKLGYVPNAIARGLALGTSHAVGVVVPDLANPFFPTMLKGIGLAAGTAGFRIVVAESNERIAEEVRLADELARLTDGLILCSPRMPTAALRSLVDRGIPVVCTNRVVRAPELGIVAADWITGARLLASHLADLGHRKVAFLAGPASSWSNQQRRLALSRFEGLKVEVIPAGSASADGYAALPSALETGATAIVAFNDLVALGVLGRLGELGIRVPDDISVAGFDDIPSAGFLRPPLTTLRLPLVDLGVQAWHVLQRRLDKQPPGPPVRLLPELVVRESTAPPAK</sequence>
<dbReference type="PROSITE" id="PS50932">
    <property type="entry name" value="HTH_LACI_2"/>
    <property type="match status" value="1"/>
</dbReference>
<evidence type="ECO:0000313" key="6">
    <source>
        <dbReference type="Proteomes" id="UP001595699"/>
    </source>
</evidence>
<evidence type="ECO:0000256" key="3">
    <source>
        <dbReference type="ARBA" id="ARBA00023163"/>
    </source>
</evidence>
<dbReference type="Pfam" id="PF13377">
    <property type="entry name" value="Peripla_BP_3"/>
    <property type="match status" value="1"/>
</dbReference>
<proteinExistence type="predicted"/>
<evidence type="ECO:0000259" key="4">
    <source>
        <dbReference type="PROSITE" id="PS50932"/>
    </source>
</evidence>
<evidence type="ECO:0000256" key="2">
    <source>
        <dbReference type="ARBA" id="ARBA00023125"/>
    </source>
</evidence>
<dbReference type="EMBL" id="JBHRZH010000015">
    <property type="protein sequence ID" value="MFC3762410.1"/>
    <property type="molecule type" value="Genomic_DNA"/>
</dbReference>
<keyword evidence="3" id="KW-0804">Transcription</keyword>
<dbReference type="SUPFAM" id="SSF53822">
    <property type="entry name" value="Periplasmic binding protein-like I"/>
    <property type="match status" value="1"/>
</dbReference>
<dbReference type="InterPro" id="IPR000843">
    <property type="entry name" value="HTH_LacI"/>
</dbReference>
<dbReference type="RefSeq" id="WP_205118704.1">
    <property type="nucleotide sequence ID" value="NZ_JAFBCM010000001.1"/>
</dbReference>
<protein>
    <submittedName>
        <fullName evidence="5">LacI family DNA-binding transcriptional regulator</fullName>
    </submittedName>
</protein>
<keyword evidence="1" id="KW-0805">Transcription regulation</keyword>
<keyword evidence="2 5" id="KW-0238">DNA-binding</keyword>
<organism evidence="5 6">
    <name type="scientific">Tenggerimyces flavus</name>
    <dbReference type="NCBI Taxonomy" id="1708749"/>
    <lineage>
        <taxon>Bacteria</taxon>
        <taxon>Bacillati</taxon>
        <taxon>Actinomycetota</taxon>
        <taxon>Actinomycetes</taxon>
        <taxon>Propionibacteriales</taxon>
        <taxon>Nocardioidaceae</taxon>
        <taxon>Tenggerimyces</taxon>
    </lineage>
</organism>
<dbReference type="Gene3D" id="1.10.260.40">
    <property type="entry name" value="lambda repressor-like DNA-binding domains"/>
    <property type="match status" value="1"/>
</dbReference>
<dbReference type="SMART" id="SM00354">
    <property type="entry name" value="HTH_LACI"/>
    <property type="match status" value="1"/>
</dbReference>
<dbReference type="InterPro" id="IPR028082">
    <property type="entry name" value="Peripla_BP_I"/>
</dbReference>
<name>A0ABV7YAS8_9ACTN</name>
<dbReference type="Gene3D" id="3.40.50.2300">
    <property type="match status" value="2"/>
</dbReference>
<dbReference type="CDD" id="cd01392">
    <property type="entry name" value="HTH_LacI"/>
    <property type="match status" value="1"/>
</dbReference>
<keyword evidence="6" id="KW-1185">Reference proteome</keyword>
<dbReference type="GO" id="GO:0003677">
    <property type="term" value="F:DNA binding"/>
    <property type="evidence" value="ECO:0007669"/>
    <property type="project" value="UniProtKB-KW"/>
</dbReference>
<dbReference type="CDD" id="cd06267">
    <property type="entry name" value="PBP1_LacI_sugar_binding-like"/>
    <property type="match status" value="1"/>
</dbReference>
<dbReference type="PANTHER" id="PTHR30146:SF109">
    <property type="entry name" value="HTH-TYPE TRANSCRIPTIONAL REGULATOR GALS"/>
    <property type="match status" value="1"/>
</dbReference>
<reference evidence="6" key="1">
    <citation type="journal article" date="2019" name="Int. J. Syst. Evol. Microbiol.">
        <title>The Global Catalogue of Microorganisms (GCM) 10K type strain sequencing project: providing services to taxonomists for standard genome sequencing and annotation.</title>
        <authorList>
            <consortium name="The Broad Institute Genomics Platform"/>
            <consortium name="The Broad Institute Genome Sequencing Center for Infectious Disease"/>
            <person name="Wu L."/>
            <person name="Ma J."/>
        </authorList>
    </citation>
    <scope>NUCLEOTIDE SEQUENCE [LARGE SCALE GENOMIC DNA]</scope>
    <source>
        <strain evidence="6">CGMCC 4.7241</strain>
    </source>
</reference>
<dbReference type="PANTHER" id="PTHR30146">
    <property type="entry name" value="LACI-RELATED TRANSCRIPTIONAL REPRESSOR"/>
    <property type="match status" value="1"/>
</dbReference>
<dbReference type="InterPro" id="IPR010982">
    <property type="entry name" value="Lambda_DNA-bd_dom_sf"/>
</dbReference>
<dbReference type="SUPFAM" id="SSF47413">
    <property type="entry name" value="lambda repressor-like DNA-binding domains"/>
    <property type="match status" value="1"/>
</dbReference>
<evidence type="ECO:0000313" key="5">
    <source>
        <dbReference type="EMBL" id="MFC3762410.1"/>
    </source>
</evidence>